<name>A0A0G4F6T6_VITBC</name>
<evidence type="ECO:0000313" key="3">
    <source>
        <dbReference type="Proteomes" id="UP000041254"/>
    </source>
</evidence>
<dbReference type="InterPro" id="IPR016040">
    <property type="entry name" value="NAD(P)-bd_dom"/>
</dbReference>
<evidence type="ECO:0000259" key="1">
    <source>
        <dbReference type="Pfam" id="PF13460"/>
    </source>
</evidence>
<evidence type="ECO:0000313" key="2">
    <source>
        <dbReference type="EMBL" id="CEM07838.1"/>
    </source>
</evidence>
<sequence>MLVAASENDAFSGLEDELRRQRLMVVPKDESPRTKNVRRGTRWRQRRRERLDRIQSNKRAASTYASRLWDDFLNKRLGQGEQYYGKRTSDMSQEEFLSTQWTKSQTELALEEEKPLLPDAVLLVASEPDGELCTATVSLLRNRGFNVRLLVPTSDMQRIEKRYGGDGDYIDVMEGDAVDVEDAIEAAMGSQALVYLSENQPGQANREYAAVAALRQAAEASGGPSGPATVKKFVLISSASVASGNQGVGAAFNALLGNPTGWKLKAENELRGSGSALPYVILRPTSFQDEQTNAYARANMAWLTRDILVAQEGPLGGLPGVSRIDVAEAVVQTLMRPLAGVTFSFTNGPNIRMPKTFDESISASGLSAFEREADELWGDLLRGVRTDAELAARSGTTS</sequence>
<dbReference type="PANTHER" id="PTHR15020:SF50">
    <property type="entry name" value="UPF0659 PROTEIN YMR090W"/>
    <property type="match status" value="1"/>
</dbReference>
<protein>
    <recommendedName>
        <fullName evidence="1">NAD(P)-binding domain-containing protein</fullName>
    </recommendedName>
</protein>
<dbReference type="STRING" id="1169540.A0A0G4F6T6"/>
<dbReference type="Pfam" id="PF13460">
    <property type="entry name" value="NAD_binding_10"/>
    <property type="match status" value="1"/>
</dbReference>
<organism evidence="2 3">
    <name type="scientific">Vitrella brassicaformis (strain CCMP3155)</name>
    <dbReference type="NCBI Taxonomy" id="1169540"/>
    <lineage>
        <taxon>Eukaryota</taxon>
        <taxon>Sar</taxon>
        <taxon>Alveolata</taxon>
        <taxon>Colpodellida</taxon>
        <taxon>Vitrellaceae</taxon>
        <taxon>Vitrella</taxon>
    </lineage>
</organism>
<dbReference type="PANTHER" id="PTHR15020">
    <property type="entry name" value="FLAVIN REDUCTASE-RELATED"/>
    <property type="match status" value="1"/>
</dbReference>
<dbReference type="OrthoDB" id="419598at2759"/>
<feature type="domain" description="NAD(P)-binding" evidence="1">
    <location>
        <begin position="134"/>
        <end position="336"/>
    </location>
</feature>
<proteinExistence type="predicted"/>
<dbReference type="InterPro" id="IPR036291">
    <property type="entry name" value="NAD(P)-bd_dom_sf"/>
</dbReference>
<dbReference type="InParanoid" id="A0A0G4F6T6"/>
<dbReference type="EMBL" id="CDMY01000379">
    <property type="protein sequence ID" value="CEM07838.1"/>
    <property type="molecule type" value="Genomic_DNA"/>
</dbReference>
<dbReference type="Gene3D" id="3.40.50.720">
    <property type="entry name" value="NAD(P)-binding Rossmann-like Domain"/>
    <property type="match status" value="1"/>
</dbReference>
<dbReference type="SUPFAM" id="SSF51735">
    <property type="entry name" value="NAD(P)-binding Rossmann-fold domains"/>
    <property type="match status" value="1"/>
</dbReference>
<dbReference type="AlphaFoldDB" id="A0A0G4F6T6"/>
<dbReference type="VEuPathDB" id="CryptoDB:Vbra_3028"/>
<keyword evidence="3" id="KW-1185">Reference proteome</keyword>
<gene>
    <name evidence="2" type="ORF">Vbra_3028</name>
</gene>
<reference evidence="2 3" key="1">
    <citation type="submission" date="2014-11" db="EMBL/GenBank/DDBJ databases">
        <authorList>
            <person name="Zhu J."/>
            <person name="Qi W."/>
            <person name="Song R."/>
        </authorList>
    </citation>
    <scope>NUCLEOTIDE SEQUENCE [LARGE SCALE GENOMIC DNA]</scope>
</reference>
<accession>A0A0G4F6T6</accession>
<dbReference type="Proteomes" id="UP000041254">
    <property type="component" value="Unassembled WGS sequence"/>
</dbReference>